<dbReference type="EMBL" id="BDMD01000074">
    <property type="protein sequence ID" value="GBF09531.1"/>
    <property type="molecule type" value="Genomic_DNA"/>
</dbReference>
<sequence length="246" mass="29164">MPELTSDFNWYEKVNISALGDEVRRSILRAVKDKLGFTEACRVLGIAKSSLQRYLSGERQVPDNIVRRALKLLGKDEFESIVSDWDRLRALGVVREGGVADYGLALKILGLASRDEYLKNAIPQFVVREFRDDLRKMLGISFAGIRLEWSEDFEYFLAERKKRRKVRDPETIKYYKSLFMRYLQGRELSEQLINYVVNHPNKWVRNVFRHYVQYLYFKRRIFPETFGWLMEVAPSRSYKLDVRPFL</sequence>
<dbReference type="Proteomes" id="UP000291213">
    <property type="component" value="Unassembled WGS sequence"/>
</dbReference>
<comment type="caution">
    <text evidence="1">The sequence shown here is derived from an EMBL/GenBank/DDBJ whole genome shotgun (WGS) entry which is preliminary data.</text>
</comment>
<name>A0A401HAQ0_AERPX</name>
<dbReference type="RefSeq" id="WP_243637291.1">
    <property type="nucleotide sequence ID" value="NZ_BDMD01000074.1"/>
</dbReference>
<dbReference type="InterPro" id="IPR001387">
    <property type="entry name" value="Cro/C1-type_HTH"/>
</dbReference>
<evidence type="ECO:0000313" key="2">
    <source>
        <dbReference type="Proteomes" id="UP000291213"/>
    </source>
</evidence>
<reference evidence="1 2" key="1">
    <citation type="submission" date="2017-02" db="EMBL/GenBank/DDBJ databases">
        <title>isolation and characterization of a novel temperate virus Aeropyrum globular virus 1 infecting hyperthermophilic archaeon Aeropyrum.</title>
        <authorList>
            <person name="Yumiya M."/>
            <person name="Yoshida T."/>
            <person name="Sako Y."/>
        </authorList>
    </citation>
    <scope>NUCLEOTIDE SEQUENCE [LARGE SCALE GENOMIC DNA]</scope>
    <source>
        <strain evidence="1 2">YK1-12-2013</strain>
    </source>
</reference>
<protein>
    <submittedName>
        <fullName evidence="1">Integrase protein</fullName>
    </submittedName>
</protein>
<proteinExistence type="predicted"/>
<accession>A0A401HAQ0</accession>
<dbReference type="CDD" id="cd00093">
    <property type="entry name" value="HTH_XRE"/>
    <property type="match status" value="1"/>
</dbReference>
<dbReference type="AlphaFoldDB" id="A0A401HAQ0"/>
<organism evidence="1 2">
    <name type="scientific">Aeropyrum pernix</name>
    <dbReference type="NCBI Taxonomy" id="56636"/>
    <lineage>
        <taxon>Archaea</taxon>
        <taxon>Thermoproteota</taxon>
        <taxon>Thermoprotei</taxon>
        <taxon>Desulfurococcales</taxon>
        <taxon>Desulfurococcaceae</taxon>
        <taxon>Aeropyrum</taxon>
    </lineage>
</organism>
<gene>
    <name evidence="1" type="ORF">apy_12560</name>
</gene>
<evidence type="ECO:0000313" key="1">
    <source>
        <dbReference type="EMBL" id="GBF09531.1"/>
    </source>
</evidence>